<reference evidence="1 2" key="1">
    <citation type="submission" date="2019-03" db="EMBL/GenBank/DDBJ databases">
        <title>Genomics of glacier-inhabiting Cryobacterium strains.</title>
        <authorList>
            <person name="Liu Q."/>
            <person name="Xin Y.-H."/>
        </authorList>
    </citation>
    <scope>NUCLEOTIDE SEQUENCE [LARGE SCALE GENOMIC DNA]</scope>
    <source>
        <strain evidence="1 2">Sr59</strain>
    </source>
</reference>
<proteinExistence type="predicted"/>
<dbReference type="AlphaFoldDB" id="A0A4R9BHP9"/>
<accession>A0A4R9BHP9</accession>
<evidence type="ECO:0000313" key="1">
    <source>
        <dbReference type="EMBL" id="TFD84586.1"/>
    </source>
</evidence>
<organism evidence="1 2">
    <name type="scientific">Cryobacterium lactosi</name>
    <dbReference type="NCBI Taxonomy" id="1259202"/>
    <lineage>
        <taxon>Bacteria</taxon>
        <taxon>Bacillati</taxon>
        <taxon>Actinomycetota</taxon>
        <taxon>Actinomycetes</taxon>
        <taxon>Micrococcales</taxon>
        <taxon>Microbacteriaceae</taxon>
        <taxon>Cryobacterium</taxon>
    </lineage>
</organism>
<sequence length="228" mass="25580">MVGVYLAVYSAREVNGVQRRFCNLAAFCVLEDYRAHSFRLMRAILAQKGFEFTDFSPSGNVVALNKRLGFTSLDTATRLAPNLPRLPRRGLTVTENPRLIAGVLTGRDARVYRDHVDAPAARHIVAISQGEYSYLVARKDRRKRLPVFSSPLYVGGSRELLRRAWPQIGSHLLLRHAELATLAERRMLGFAPVLGIDVGTPRSKMIRSGTVPAEDIDYLYSELALLQW</sequence>
<dbReference type="EMBL" id="SOHM01000040">
    <property type="protein sequence ID" value="TFD84586.1"/>
    <property type="molecule type" value="Genomic_DNA"/>
</dbReference>
<evidence type="ECO:0000313" key="2">
    <source>
        <dbReference type="Proteomes" id="UP000298468"/>
    </source>
</evidence>
<name>A0A4R9BHP9_9MICO</name>
<gene>
    <name evidence="1" type="ORF">E3T61_19130</name>
</gene>
<dbReference type="Proteomes" id="UP000298468">
    <property type="component" value="Unassembled WGS sequence"/>
</dbReference>
<dbReference type="OrthoDB" id="5571267at2"/>
<protein>
    <submittedName>
        <fullName evidence="1">Uncharacterized protein</fullName>
    </submittedName>
</protein>
<keyword evidence="2" id="KW-1185">Reference proteome</keyword>
<comment type="caution">
    <text evidence="1">The sequence shown here is derived from an EMBL/GenBank/DDBJ whole genome shotgun (WGS) entry which is preliminary data.</text>
</comment>